<dbReference type="Pfam" id="PF00106">
    <property type="entry name" value="adh_short"/>
    <property type="match status" value="1"/>
</dbReference>
<dbReference type="EMBL" id="CP006905">
    <property type="protein sequence ID" value="AIY82926.1"/>
    <property type="molecule type" value="Genomic_DNA"/>
</dbReference>
<protein>
    <submittedName>
        <fullName evidence="4">Short chain dehydrogenase family protein</fullName>
    </submittedName>
</protein>
<dbReference type="OrthoDB" id="9775296at2"/>
<evidence type="ECO:0000313" key="4">
    <source>
        <dbReference type="EMBL" id="AIY82926.1"/>
    </source>
</evidence>
<dbReference type="PRINTS" id="PR00080">
    <property type="entry name" value="SDRFAMILY"/>
</dbReference>
<dbReference type="PANTHER" id="PTHR42901">
    <property type="entry name" value="ALCOHOL DEHYDROGENASE"/>
    <property type="match status" value="1"/>
</dbReference>
<dbReference type="HOGENOM" id="CLU_010194_2_9_9"/>
<keyword evidence="2" id="KW-0560">Oxidoreductase</keyword>
<dbReference type="PRINTS" id="PR00081">
    <property type="entry name" value="GDHRDH"/>
</dbReference>
<name>A0A0A7FVS6_9CLOT</name>
<gene>
    <name evidence="4" type="ORF">U729_635</name>
</gene>
<dbReference type="Gene3D" id="3.40.50.720">
    <property type="entry name" value="NAD(P)-binding Rossmann-like Domain"/>
    <property type="match status" value="1"/>
</dbReference>
<evidence type="ECO:0000256" key="2">
    <source>
        <dbReference type="ARBA" id="ARBA00023002"/>
    </source>
</evidence>
<evidence type="ECO:0000256" key="1">
    <source>
        <dbReference type="ARBA" id="ARBA00006484"/>
    </source>
</evidence>
<dbReference type="PANTHER" id="PTHR42901:SF1">
    <property type="entry name" value="ALCOHOL DEHYDROGENASE"/>
    <property type="match status" value="1"/>
</dbReference>
<evidence type="ECO:0000313" key="5">
    <source>
        <dbReference type="Proteomes" id="UP000030635"/>
    </source>
</evidence>
<dbReference type="Proteomes" id="UP000030635">
    <property type="component" value="Chromosome"/>
</dbReference>
<dbReference type="eggNOG" id="COG0300">
    <property type="taxonomic scope" value="Bacteria"/>
</dbReference>
<proteinExistence type="inferred from homology"/>
<dbReference type="STRING" id="1561.NPD11_2355"/>
<accession>A0A0A7FVS6</accession>
<dbReference type="KEGG" id="cbv:U729_635"/>
<sequence>MYKKVFITGAGTGIGKDAAIALAKRGHVVFASTHYKEEAMLINEYAKSNGLTNNLKGIKFNLLEKEDIIKILDYDIDVLINNAAIGDTGSVMDIDVDRYRNTFETNLFSPIELTQLALKNMILKKSGRIIFISSLFGRISMEFFSPYSATKFAIEALAESFYREAKLLKQEGINIDVVLIEPGTYKTGFNQRMMNKKYDWMRKRSYFNNMVEEIKEKEQSFFNKAELKSTDSIVEEYIKATEDNKVKRRYTAPKRQSFITQVIRIFGK</sequence>
<dbReference type="AlphaFoldDB" id="A0A0A7FVS6"/>
<evidence type="ECO:0000256" key="3">
    <source>
        <dbReference type="RuleBase" id="RU000363"/>
    </source>
</evidence>
<keyword evidence="5" id="KW-1185">Reference proteome</keyword>
<dbReference type="GO" id="GO:0016491">
    <property type="term" value="F:oxidoreductase activity"/>
    <property type="evidence" value="ECO:0007669"/>
    <property type="project" value="UniProtKB-KW"/>
</dbReference>
<dbReference type="InterPro" id="IPR036291">
    <property type="entry name" value="NAD(P)-bd_dom_sf"/>
</dbReference>
<organism evidence="4 5">
    <name type="scientific">Clostridium baratii str. Sullivan</name>
    <dbReference type="NCBI Taxonomy" id="1415775"/>
    <lineage>
        <taxon>Bacteria</taxon>
        <taxon>Bacillati</taxon>
        <taxon>Bacillota</taxon>
        <taxon>Clostridia</taxon>
        <taxon>Eubacteriales</taxon>
        <taxon>Clostridiaceae</taxon>
        <taxon>Clostridium</taxon>
    </lineage>
</organism>
<dbReference type="RefSeq" id="WP_039311559.1">
    <property type="nucleotide sequence ID" value="NZ_CP006905.1"/>
</dbReference>
<comment type="similarity">
    <text evidence="1 3">Belongs to the short-chain dehydrogenases/reductases (SDR) family.</text>
</comment>
<dbReference type="SUPFAM" id="SSF51735">
    <property type="entry name" value="NAD(P)-binding Rossmann-fold domains"/>
    <property type="match status" value="1"/>
</dbReference>
<reference evidence="4 5" key="1">
    <citation type="journal article" date="2015" name="Infect. Genet. Evol.">
        <title>Genomic sequences of six botulinum neurotoxin-producing strains representing three clostridial species illustrate the mobility and diversity of botulinum neurotoxin genes.</title>
        <authorList>
            <person name="Smith T.J."/>
            <person name="Hill K.K."/>
            <person name="Xie G."/>
            <person name="Foley B.T."/>
            <person name="Williamson C.H."/>
            <person name="Foster J.T."/>
            <person name="Johnson S.L."/>
            <person name="Chertkov O."/>
            <person name="Teshima H."/>
            <person name="Gibbons H.S."/>
            <person name="Johnsky L.A."/>
            <person name="Karavis M.A."/>
            <person name="Smith L.A."/>
        </authorList>
    </citation>
    <scope>NUCLEOTIDE SEQUENCE [LARGE SCALE GENOMIC DNA]</scope>
    <source>
        <strain evidence="4">Sullivan</strain>
    </source>
</reference>
<dbReference type="InterPro" id="IPR002347">
    <property type="entry name" value="SDR_fam"/>
</dbReference>